<feature type="compositionally biased region" description="Basic and acidic residues" evidence="1">
    <location>
        <begin position="316"/>
        <end position="333"/>
    </location>
</feature>
<keyword evidence="2" id="KW-1185">Reference proteome</keyword>
<dbReference type="Proteomes" id="UP000095282">
    <property type="component" value="Unplaced"/>
</dbReference>
<evidence type="ECO:0000256" key="1">
    <source>
        <dbReference type="SAM" id="MobiDB-lite"/>
    </source>
</evidence>
<feature type="compositionally biased region" description="Polar residues" evidence="1">
    <location>
        <begin position="15"/>
        <end position="25"/>
    </location>
</feature>
<reference evidence="3" key="1">
    <citation type="submission" date="2016-11" db="UniProtKB">
        <authorList>
            <consortium name="WormBaseParasite"/>
        </authorList>
    </citation>
    <scope>IDENTIFICATION</scope>
</reference>
<evidence type="ECO:0000313" key="3">
    <source>
        <dbReference type="WBParaSite" id="Csp11.Scaffold630.g21242.t1"/>
    </source>
</evidence>
<name>A0A1I7V0Q6_9PELO</name>
<accession>A0A1I7V0Q6</accession>
<feature type="region of interest" description="Disordered" evidence="1">
    <location>
        <begin position="124"/>
        <end position="145"/>
    </location>
</feature>
<dbReference type="WBParaSite" id="Csp11.Scaffold630.g21242.t1">
    <property type="protein sequence ID" value="Csp11.Scaffold630.g21242.t1"/>
    <property type="gene ID" value="Csp11.Scaffold630.g21242"/>
</dbReference>
<feature type="region of interest" description="Disordered" evidence="1">
    <location>
        <begin position="1"/>
        <end position="29"/>
    </location>
</feature>
<protein>
    <submittedName>
        <fullName evidence="3">Erect panicle 2 protein</fullName>
    </submittedName>
</protein>
<dbReference type="AlphaFoldDB" id="A0A1I7V0Q6"/>
<evidence type="ECO:0000313" key="2">
    <source>
        <dbReference type="Proteomes" id="UP000095282"/>
    </source>
</evidence>
<organism evidence="2 3">
    <name type="scientific">Caenorhabditis tropicalis</name>
    <dbReference type="NCBI Taxonomy" id="1561998"/>
    <lineage>
        <taxon>Eukaryota</taxon>
        <taxon>Metazoa</taxon>
        <taxon>Ecdysozoa</taxon>
        <taxon>Nematoda</taxon>
        <taxon>Chromadorea</taxon>
        <taxon>Rhabditida</taxon>
        <taxon>Rhabditina</taxon>
        <taxon>Rhabditomorpha</taxon>
        <taxon>Rhabditoidea</taxon>
        <taxon>Rhabditidae</taxon>
        <taxon>Peloderinae</taxon>
        <taxon>Caenorhabditis</taxon>
    </lineage>
</organism>
<proteinExistence type="predicted"/>
<sequence length="333" mass="37423">MQASSSAKYADLDSIMSNPAKTTNILGHESNERTFDLDRSEGFGAAANESPRSCELYMVQDDSVDQEKTNYSHNPCNISETASSSWANDGYCALEEHLPTESSGIEESIVTADQSIPMEDQESMEYQGGSSDGEFGDPSTSECSQIHGGCVSENSEFIDSAERAYLQGPRFQTQEYRRLLDEYWKDFDNVNDVQLADLEHFNSSEEQESQGSSMDTLENQLGEPWARSIDARIGENSPSFLVNGGSDSNEDILAGSSMDLAQTAYLQGGRFQTNQYKKMMDAYWGKKKRHIRRSLSPVFWDSGRPQDWPNNTSRMARSEKKNQVKKDEYKRQI</sequence>
<feature type="region of interest" description="Disordered" evidence="1">
    <location>
        <begin position="299"/>
        <end position="333"/>
    </location>
</feature>